<organism evidence="2 3">
    <name type="scientific">Aromia moschata</name>
    <dbReference type="NCBI Taxonomy" id="1265417"/>
    <lineage>
        <taxon>Eukaryota</taxon>
        <taxon>Metazoa</taxon>
        <taxon>Ecdysozoa</taxon>
        <taxon>Arthropoda</taxon>
        <taxon>Hexapoda</taxon>
        <taxon>Insecta</taxon>
        <taxon>Pterygota</taxon>
        <taxon>Neoptera</taxon>
        <taxon>Endopterygota</taxon>
        <taxon>Coleoptera</taxon>
        <taxon>Polyphaga</taxon>
        <taxon>Cucujiformia</taxon>
        <taxon>Chrysomeloidea</taxon>
        <taxon>Cerambycidae</taxon>
        <taxon>Cerambycinae</taxon>
        <taxon>Callichromatini</taxon>
        <taxon>Aromia</taxon>
    </lineage>
</organism>
<comment type="caution">
    <text evidence="2">The sequence shown here is derived from an EMBL/GenBank/DDBJ whole genome shotgun (WGS) entry which is preliminary data.</text>
</comment>
<dbReference type="InterPro" id="IPR027417">
    <property type="entry name" value="P-loop_NTPase"/>
</dbReference>
<reference evidence="2" key="1">
    <citation type="journal article" date="2023" name="Insect Mol. Biol.">
        <title>Genome sequencing provides insights into the evolution of gene families encoding plant cell wall-degrading enzymes in longhorned beetles.</title>
        <authorList>
            <person name="Shin N.R."/>
            <person name="Okamura Y."/>
            <person name="Kirsch R."/>
            <person name="Pauchet Y."/>
        </authorList>
    </citation>
    <scope>NUCLEOTIDE SEQUENCE</scope>
    <source>
        <strain evidence="2">AMC_N1</strain>
    </source>
</reference>
<evidence type="ECO:0000259" key="1">
    <source>
        <dbReference type="Pfam" id="PF16124"/>
    </source>
</evidence>
<evidence type="ECO:0000313" key="2">
    <source>
        <dbReference type="EMBL" id="KAJ8938069.1"/>
    </source>
</evidence>
<dbReference type="InterPro" id="IPR032284">
    <property type="entry name" value="RecQ_Zn-bd"/>
</dbReference>
<name>A0AAV8XHW9_9CUCU</name>
<dbReference type="Pfam" id="PF16124">
    <property type="entry name" value="RecQ_Zn_bind"/>
    <property type="match status" value="1"/>
</dbReference>
<dbReference type="Gene3D" id="3.40.50.300">
    <property type="entry name" value="P-loop containing nucleotide triphosphate hydrolases"/>
    <property type="match status" value="1"/>
</dbReference>
<protein>
    <recommendedName>
        <fullName evidence="1">ATP-dependent DNA helicase RecQ zinc-binding domain-containing protein</fullName>
    </recommendedName>
</protein>
<gene>
    <name evidence="2" type="ORF">NQ318_014550</name>
</gene>
<dbReference type="Proteomes" id="UP001162162">
    <property type="component" value="Unassembled WGS sequence"/>
</dbReference>
<dbReference type="EMBL" id="JAPWTK010000588">
    <property type="protein sequence ID" value="KAJ8938069.1"/>
    <property type="molecule type" value="Genomic_DNA"/>
</dbReference>
<accession>A0AAV8XHW9</accession>
<evidence type="ECO:0000313" key="3">
    <source>
        <dbReference type="Proteomes" id="UP001162162"/>
    </source>
</evidence>
<dbReference type="InterPro" id="IPR036388">
    <property type="entry name" value="WH-like_DNA-bd_sf"/>
</dbReference>
<feature type="domain" description="ATP-dependent DNA helicase RecQ zinc-binding" evidence="1">
    <location>
        <begin position="4"/>
        <end position="50"/>
    </location>
</feature>
<proteinExistence type="predicted"/>
<sequence length="144" mass="16561">MASSKTEEKNATSTLSYSLEQRRCRRSLIAEHFDDKWRQTDCEKMCDNCRYPKELLNYNISSALGDILKLIEAASLKETKLTLNKLISAWFQSGTKELRIASLKKPNCSKEQAEYIVGYLIYKGYISIDKGYTMYTTVAYLQKG</sequence>
<dbReference type="AlphaFoldDB" id="A0AAV8XHW9"/>
<keyword evidence="3" id="KW-1185">Reference proteome</keyword>
<dbReference type="Gene3D" id="1.10.10.10">
    <property type="entry name" value="Winged helix-like DNA-binding domain superfamily/Winged helix DNA-binding domain"/>
    <property type="match status" value="1"/>
</dbReference>